<evidence type="ECO:0000313" key="3">
    <source>
        <dbReference type="EMBL" id="ABK26647.1"/>
    </source>
</evidence>
<dbReference type="Pfam" id="PF01370">
    <property type="entry name" value="Epimerase"/>
    <property type="match status" value="1"/>
</dbReference>
<dbReference type="InterPro" id="IPR050425">
    <property type="entry name" value="NAD(P)_dehydrat-like"/>
</dbReference>
<dbReference type="EMBL" id="EF087404">
    <property type="protein sequence ID" value="ABK26647.1"/>
    <property type="molecule type" value="mRNA"/>
</dbReference>
<sequence>MQIQEAKAGVKMCVTGAGGYIGSWLVKNLLQRGYAVNATLRDPQNEAKAGPLLSLPGAAERLKLFQADLCEEKAFDSAVEGCEGVFHVASPMDFSKLSEDDFVEPAVKGVMNVLNACSRAKSVRRVVYTSSVAAACPVNEEGKLISGCSLDESRWTPVDFLRKTHQNPLGFYSVAKTLAEQAAIEYGSNSEMDVVTIAPSGVAGPCLTCTFPTSCQMISGIITDLGI</sequence>
<dbReference type="SUPFAM" id="SSF51735">
    <property type="entry name" value="NAD(P)-binding Rossmann-fold domains"/>
    <property type="match status" value="1"/>
</dbReference>
<feature type="domain" description="NAD-dependent epimerase/dehydratase" evidence="2">
    <location>
        <begin position="12"/>
        <end position="206"/>
    </location>
</feature>
<proteinExistence type="evidence at transcript level"/>
<dbReference type="FunFam" id="3.40.50.720:FF:000085">
    <property type="entry name" value="Dihydroflavonol reductase"/>
    <property type="match status" value="1"/>
</dbReference>
<dbReference type="AlphaFoldDB" id="A9P186"/>
<dbReference type="GO" id="GO:0016616">
    <property type="term" value="F:oxidoreductase activity, acting on the CH-OH group of donors, NAD or NADP as acceptor"/>
    <property type="evidence" value="ECO:0007669"/>
    <property type="project" value="TreeGrafter"/>
</dbReference>
<dbReference type="PANTHER" id="PTHR10366:SF696">
    <property type="entry name" value="OS07G0601900 PROTEIN"/>
    <property type="match status" value="1"/>
</dbReference>
<evidence type="ECO:0000259" key="2">
    <source>
        <dbReference type="Pfam" id="PF01370"/>
    </source>
</evidence>
<evidence type="ECO:0000256" key="1">
    <source>
        <dbReference type="ARBA" id="ARBA00023002"/>
    </source>
</evidence>
<protein>
    <recommendedName>
        <fullName evidence="2">NAD-dependent epimerase/dehydratase domain-containing protein</fullName>
    </recommendedName>
</protein>
<dbReference type="Gene3D" id="3.40.50.720">
    <property type="entry name" value="NAD(P)-binding Rossmann-like Domain"/>
    <property type="match status" value="1"/>
</dbReference>
<dbReference type="InterPro" id="IPR036291">
    <property type="entry name" value="NAD(P)-bd_dom_sf"/>
</dbReference>
<dbReference type="PANTHER" id="PTHR10366">
    <property type="entry name" value="NAD DEPENDENT EPIMERASE/DEHYDRATASE"/>
    <property type="match status" value="1"/>
</dbReference>
<organism evidence="3">
    <name type="scientific">Picea sitchensis</name>
    <name type="common">Sitka spruce</name>
    <name type="synonym">Pinus sitchensis</name>
    <dbReference type="NCBI Taxonomy" id="3332"/>
    <lineage>
        <taxon>Eukaryota</taxon>
        <taxon>Viridiplantae</taxon>
        <taxon>Streptophyta</taxon>
        <taxon>Embryophyta</taxon>
        <taxon>Tracheophyta</taxon>
        <taxon>Spermatophyta</taxon>
        <taxon>Pinopsida</taxon>
        <taxon>Pinidae</taxon>
        <taxon>Conifers I</taxon>
        <taxon>Pinales</taxon>
        <taxon>Pinaceae</taxon>
        <taxon>Picea</taxon>
    </lineage>
</organism>
<reference evidence="3" key="1">
    <citation type="journal article" date="2008" name="BMC Genomics">
        <title>A conifer genomics resource of 200,000 spruce (Picea spp.) ESTs and 6,464 high-quality, sequence-finished full-length cDNAs for Sitka spruce (Picea sitchensis).</title>
        <authorList>
            <person name="Ralph S.G."/>
            <person name="Chun H.J."/>
            <person name="Kolosova N."/>
            <person name="Cooper D."/>
            <person name="Oddy C."/>
            <person name="Ritland C.E."/>
            <person name="Kirkpatrick R."/>
            <person name="Moore R."/>
            <person name="Barber S."/>
            <person name="Holt R.A."/>
            <person name="Jones S.J."/>
            <person name="Marra M.A."/>
            <person name="Douglas C.J."/>
            <person name="Ritland K."/>
            <person name="Bohlmann J."/>
        </authorList>
    </citation>
    <scope>NUCLEOTIDE SEQUENCE</scope>
    <source>
        <tissue evidence="3">Green portion of the leader tissue</tissue>
    </source>
</reference>
<name>A9P186_PICSI</name>
<keyword evidence="1" id="KW-0560">Oxidoreductase</keyword>
<dbReference type="InterPro" id="IPR001509">
    <property type="entry name" value="Epimerase_deHydtase"/>
</dbReference>
<accession>A9P186</accession>